<keyword evidence="1" id="KW-0472">Membrane</keyword>
<gene>
    <name evidence="2" type="ORF">SAMN04490178_11571</name>
</gene>
<feature type="transmembrane region" description="Helical" evidence="1">
    <location>
        <begin position="417"/>
        <end position="434"/>
    </location>
</feature>
<dbReference type="PANTHER" id="PTHR34219">
    <property type="entry name" value="IRON-REGULATED INNER MEMBRANE PROTEIN-RELATED"/>
    <property type="match status" value="1"/>
</dbReference>
<evidence type="ECO:0000256" key="1">
    <source>
        <dbReference type="SAM" id="Phobius"/>
    </source>
</evidence>
<accession>A0A1H8WDM1</accession>
<dbReference type="PANTHER" id="PTHR34219:SF3">
    <property type="entry name" value="BLL7967 PROTEIN"/>
    <property type="match status" value="1"/>
</dbReference>
<sequence>MRYWYKIHRWIGFICLLFFLLLCLTGLPLLFKTEIHDFNLLDKENMHPASDYGQIWREVDAGEKLVKEGYSGKSIRSISVQPDEGRILFRVQDKDSNKPVAARLSMGGEQLAYYPSDHTLQPWHQEKVKYPWLAEFMHEMHRLHMYLGMGKGGMVFLGFMCFLSLVSVVSGCVLYGPFMRRSPFALIGKRSWRERWFGWHKFLGIATAVWAIILCFSGVVIVIFSLSYGLYIQDSKTAVKDYWQSAPAAGKHLSLAEAKTFVMEAFPDDVILSLDLPDRRQSPAAYIFYITPATENPLDFLGQLVFIPDRKGMEPQYFTKPLPDYLFFAGYMLKLHIHNHELLILKILWALLDIALIFVILSGLLGWLRKGEKIERSSVATPSLNRPTASTWKWPGILAGLSLLGLVLPLYGTVGEFAGTIAWLAVALLSIFLWRERNSQGNA</sequence>
<dbReference type="EMBL" id="FODY01000015">
    <property type="protein sequence ID" value="SEP25745.1"/>
    <property type="molecule type" value="Genomic_DNA"/>
</dbReference>
<evidence type="ECO:0000313" key="3">
    <source>
        <dbReference type="Proteomes" id="UP000198847"/>
    </source>
</evidence>
<keyword evidence="1" id="KW-0812">Transmembrane</keyword>
<feature type="transmembrane region" description="Helical" evidence="1">
    <location>
        <begin position="154"/>
        <end position="178"/>
    </location>
</feature>
<reference evidence="2 3" key="1">
    <citation type="submission" date="2016-10" db="EMBL/GenBank/DDBJ databases">
        <authorList>
            <person name="de Groot N.N."/>
        </authorList>
    </citation>
    <scope>NUCLEOTIDE SEQUENCE [LARGE SCALE GENOMIC DNA]</scope>
    <source>
        <strain evidence="2 3">DSM 13305</strain>
    </source>
</reference>
<dbReference type="STRING" id="112903.SAMN04490178_11571"/>
<organism evidence="2 3">
    <name type="scientific">Propionispora vibrioides</name>
    <dbReference type="NCBI Taxonomy" id="112903"/>
    <lineage>
        <taxon>Bacteria</taxon>
        <taxon>Bacillati</taxon>
        <taxon>Bacillota</taxon>
        <taxon>Negativicutes</taxon>
        <taxon>Selenomonadales</taxon>
        <taxon>Sporomusaceae</taxon>
        <taxon>Propionispora</taxon>
    </lineage>
</organism>
<name>A0A1H8WDM1_9FIRM</name>
<proteinExistence type="predicted"/>
<feature type="transmembrane region" description="Helical" evidence="1">
    <location>
        <begin position="12"/>
        <end position="31"/>
    </location>
</feature>
<protein>
    <submittedName>
        <fullName evidence="2">Uncharacterized iron-regulated membrane protein</fullName>
    </submittedName>
</protein>
<feature type="transmembrane region" description="Helical" evidence="1">
    <location>
        <begin position="199"/>
        <end position="226"/>
    </location>
</feature>
<dbReference type="Pfam" id="PF03929">
    <property type="entry name" value="PepSY_TM"/>
    <property type="match status" value="1"/>
</dbReference>
<keyword evidence="1" id="KW-1133">Transmembrane helix</keyword>
<evidence type="ECO:0000313" key="2">
    <source>
        <dbReference type="EMBL" id="SEP25745.1"/>
    </source>
</evidence>
<feature type="transmembrane region" description="Helical" evidence="1">
    <location>
        <begin position="347"/>
        <end position="368"/>
    </location>
</feature>
<dbReference type="Proteomes" id="UP000198847">
    <property type="component" value="Unassembled WGS sequence"/>
</dbReference>
<dbReference type="AlphaFoldDB" id="A0A1H8WDM1"/>
<feature type="transmembrane region" description="Helical" evidence="1">
    <location>
        <begin position="392"/>
        <end position="411"/>
    </location>
</feature>
<keyword evidence="3" id="KW-1185">Reference proteome</keyword>
<dbReference type="InterPro" id="IPR005625">
    <property type="entry name" value="PepSY-ass_TM"/>
</dbReference>